<reference evidence="1 2" key="1">
    <citation type="journal article" date="2021" name="Hortic Res">
        <title>High-quality reference genome and annotation aids understanding of berry development for evergreen blueberry (Vaccinium darrowii).</title>
        <authorList>
            <person name="Yu J."/>
            <person name="Hulse-Kemp A.M."/>
            <person name="Babiker E."/>
            <person name="Staton M."/>
        </authorList>
    </citation>
    <scope>NUCLEOTIDE SEQUENCE [LARGE SCALE GENOMIC DNA]</scope>
    <source>
        <strain evidence="2">cv. NJ 8807/NJ 8810</strain>
        <tissue evidence="1">Young leaf</tissue>
    </source>
</reference>
<comment type="caution">
    <text evidence="1">The sequence shown here is derived from an EMBL/GenBank/DDBJ whole genome shotgun (WGS) entry which is preliminary data.</text>
</comment>
<protein>
    <submittedName>
        <fullName evidence="1">Uncharacterized protein</fullName>
    </submittedName>
</protein>
<evidence type="ECO:0000313" key="1">
    <source>
        <dbReference type="EMBL" id="KAH7838773.1"/>
    </source>
</evidence>
<evidence type="ECO:0000313" key="2">
    <source>
        <dbReference type="Proteomes" id="UP000828048"/>
    </source>
</evidence>
<dbReference type="EMBL" id="CM037156">
    <property type="protein sequence ID" value="KAH7838773.1"/>
    <property type="molecule type" value="Genomic_DNA"/>
</dbReference>
<accession>A0ACB7XDF5</accession>
<keyword evidence="2" id="KW-1185">Reference proteome</keyword>
<gene>
    <name evidence="1" type="ORF">Vadar_030982</name>
</gene>
<proteinExistence type="predicted"/>
<dbReference type="Proteomes" id="UP000828048">
    <property type="component" value="Chromosome 6"/>
</dbReference>
<organism evidence="1 2">
    <name type="scientific">Vaccinium darrowii</name>
    <dbReference type="NCBI Taxonomy" id="229202"/>
    <lineage>
        <taxon>Eukaryota</taxon>
        <taxon>Viridiplantae</taxon>
        <taxon>Streptophyta</taxon>
        <taxon>Embryophyta</taxon>
        <taxon>Tracheophyta</taxon>
        <taxon>Spermatophyta</taxon>
        <taxon>Magnoliopsida</taxon>
        <taxon>eudicotyledons</taxon>
        <taxon>Gunneridae</taxon>
        <taxon>Pentapetalae</taxon>
        <taxon>asterids</taxon>
        <taxon>Ericales</taxon>
        <taxon>Ericaceae</taxon>
        <taxon>Vaccinioideae</taxon>
        <taxon>Vaccinieae</taxon>
        <taxon>Vaccinium</taxon>
    </lineage>
</organism>
<name>A0ACB7XDF5_9ERIC</name>
<sequence>MAAAVAAQQPVSAQVVGNAFVQQYYHIQHQSPGLVHRFYQDTSKLGRPDGDGAMSTTTTMQAINEKILSLNYGEFRAEIKSVDAQESYNGGVHVLVTGYLLGKDNVIQNFTQTFFLAPQEKGYFVLNDIFRYVEDIKHVNGSQSSGTEIEAPLTPEQDPSPVVENHVSEQTVVPAEVNGDEAVIPLDNGGVSVEEEVDEEVPVAEVIDEEVTVAEVVDEAPDDSQVVGEANSKIEEVPKKSYASIVMDMKESAMPLSSPAPVPRRSPLKSQAQQVNLAQAPAPVAETPVSASDAAENGNNQEGEADGYSIYIKGLPMNATAPLLEDEFKRFGAIKAGGVQVRSNKQGFCFGFVEFEVESAVQKAIEASPVTIGGRPAFVEEKRSTNSRGNNRGRFVNGRGSGFRNEGVRGGRGNYGGSGGRGYNRGDFNGRTEFGNNRGSNRGGFSNRGGDGYQRADNNGGSGGGRANRGGGMGVNGTAKTLPPRVSATA</sequence>